<reference evidence="2 3" key="1">
    <citation type="submission" date="2016-10" db="EMBL/GenBank/DDBJ databases">
        <authorList>
            <person name="de Groot N.N."/>
        </authorList>
    </citation>
    <scope>NUCLEOTIDE SEQUENCE [LARGE SCALE GENOMIC DNA]</scope>
    <source>
        <strain evidence="2 3">DSM 25186</strain>
    </source>
</reference>
<dbReference type="OrthoDB" id="9805828at2"/>
<keyword evidence="1" id="KW-1133">Transmembrane helix</keyword>
<dbReference type="AlphaFoldDB" id="A0A1G9R6U9"/>
<dbReference type="EMBL" id="FNFO01000011">
    <property type="protein sequence ID" value="SDM18954.1"/>
    <property type="molecule type" value="Genomic_DNA"/>
</dbReference>
<evidence type="ECO:0000313" key="2">
    <source>
        <dbReference type="EMBL" id="SDM18954.1"/>
    </source>
</evidence>
<feature type="transmembrane region" description="Helical" evidence="1">
    <location>
        <begin position="12"/>
        <end position="29"/>
    </location>
</feature>
<dbReference type="RefSeq" id="WP_089686557.1">
    <property type="nucleotide sequence ID" value="NZ_FNFO01000011.1"/>
</dbReference>
<protein>
    <recommendedName>
        <fullName evidence="4">Cytochrome c domain-containing protein</fullName>
    </recommendedName>
</protein>
<sequence length="153" mass="16868">MIRPRPRRPFPFLLLVLLVLVVGIALLYLPDYGSPDSTTPPADSLATDTPVTSALDSTAALPIDTATGLVVAEHYPLVKATCTACHGGQLVAQNRASREGWLQMIRWMQRTQGLWDLGPNEDAILDYLATHYAPQEGGRRAPLTDIEWYELNE</sequence>
<dbReference type="Gene3D" id="1.10.760.10">
    <property type="entry name" value="Cytochrome c-like domain"/>
    <property type="match status" value="1"/>
</dbReference>
<dbReference type="SUPFAM" id="SSF46626">
    <property type="entry name" value="Cytochrome c"/>
    <property type="match status" value="1"/>
</dbReference>
<organism evidence="2 3">
    <name type="scientific">Catalinimonas alkaloidigena</name>
    <dbReference type="NCBI Taxonomy" id="1075417"/>
    <lineage>
        <taxon>Bacteria</taxon>
        <taxon>Pseudomonadati</taxon>
        <taxon>Bacteroidota</taxon>
        <taxon>Cytophagia</taxon>
        <taxon>Cytophagales</taxon>
        <taxon>Catalimonadaceae</taxon>
        <taxon>Catalinimonas</taxon>
    </lineage>
</organism>
<accession>A0A1G9R6U9</accession>
<evidence type="ECO:0000313" key="3">
    <source>
        <dbReference type="Proteomes" id="UP000198510"/>
    </source>
</evidence>
<keyword evidence="1" id="KW-0472">Membrane</keyword>
<keyword evidence="3" id="KW-1185">Reference proteome</keyword>
<dbReference type="InterPro" id="IPR036909">
    <property type="entry name" value="Cyt_c-like_dom_sf"/>
</dbReference>
<evidence type="ECO:0000256" key="1">
    <source>
        <dbReference type="SAM" id="Phobius"/>
    </source>
</evidence>
<dbReference type="GO" id="GO:0020037">
    <property type="term" value="F:heme binding"/>
    <property type="evidence" value="ECO:0007669"/>
    <property type="project" value="InterPro"/>
</dbReference>
<proteinExistence type="predicted"/>
<evidence type="ECO:0008006" key="4">
    <source>
        <dbReference type="Google" id="ProtNLM"/>
    </source>
</evidence>
<dbReference type="GO" id="GO:0009055">
    <property type="term" value="F:electron transfer activity"/>
    <property type="evidence" value="ECO:0007669"/>
    <property type="project" value="InterPro"/>
</dbReference>
<dbReference type="STRING" id="1075417.SAMN05421823_11156"/>
<dbReference type="Proteomes" id="UP000198510">
    <property type="component" value="Unassembled WGS sequence"/>
</dbReference>
<gene>
    <name evidence="2" type="ORF">SAMN05421823_11156</name>
</gene>
<keyword evidence="1" id="KW-0812">Transmembrane</keyword>
<name>A0A1G9R6U9_9BACT</name>